<proteinExistence type="predicted"/>
<dbReference type="Proteomes" id="UP001174934">
    <property type="component" value="Unassembled WGS sequence"/>
</dbReference>
<evidence type="ECO:0000313" key="2">
    <source>
        <dbReference type="EMBL" id="KAK0635990.1"/>
    </source>
</evidence>
<organism evidence="2 3">
    <name type="scientific">Bombardia bombarda</name>
    <dbReference type="NCBI Taxonomy" id="252184"/>
    <lineage>
        <taxon>Eukaryota</taxon>
        <taxon>Fungi</taxon>
        <taxon>Dikarya</taxon>
        <taxon>Ascomycota</taxon>
        <taxon>Pezizomycotina</taxon>
        <taxon>Sordariomycetes</taxon>
        <taxon>Sordariomycetidae</taxon>
        <taxon>Sordariales</taxon>
        <taxon>Lasiosphaeriaceae</taxon>
        <taxon>Bombardia</taxon>
    </lineage>
</organism>
<reference evidence="2" key="1">
    <citation type="submission" date="2023-06" db="EMBL/GenBank/DDBJ databases">
        <title>Genome-scale phylogeny and comparative genomics of the fungal order Sordariales.</title>
        <authorList>
            <consortium name="Lawrence Berkeley National Laboratory"/>
            <person name="Hensen N."/>
            <person name="Bonometti L."/>
            <person name="Westerberg I."/>
            <person name="Brannstrom I.O."/>
            <person name="Guillou S."/>
            <person name="Cros-Aarteil S."/>
            <person name="Calhoun S."/>
            <person name="Haridas S."/>
            <person name="Kuo A."/>
            <person name="Mondo S."/>
            <person name="Pangilinan J."/>
            <person name="Riley R."/>
            <person name="LaButti K."/>
            <person name="Andreopoulos B."/>
            <person name="Lipzen A."/>
            <person name="Chen C."/>
            <person name="Yanf M."/>
            <person name="Daum C."/>
            <person name="Ng V."/>
            <person name="Clum A."/>
            <person name="Steindorff A."/>
            <person name="Ohm R."/>
            <person name="Martin F."/>
            <person name="Silar P."/>
            <person name="Natvig D."/>
            <person name="Lalanne C."/>
            <person name="Gautier V."/>
            <person name="Ament-velasquez S.L."/>
            <person name="Kruys A."/>
            <person name="Hutchinson M.I."/>
            <person name="Powell A.J."/>
            <person name="Barry K."/>
            <person name="Miller A.N."/>
            <person name="Grigoriev I.V."/>
            <person name="Debuchy R."/>
            <person name="Gladieux P."/>
            <person name="Thoren M.H."/>
            <person name="Johannesson H."/>
        </authorList>
    </citation>
    <scope>NUCLEOTIDE SEQUENCE</scope>
    <source>
        <strain evidence="2">SMH3391-2</strain>
    </source>
</reference>
<sequence length="235" mass="24613">TAITLLILVSHAFAHMEISSPPPLRSKYNPNTNKDDIDYSMTSPLSNTGGGFPCKGYLSLLGTSQGKSVASWAAGSSQSFSVVGSATHGGGSCQTSLSLDSGKTFRVIHSYTGGCPLSPSYNFKVPADTPATQDAIFAWTWHNEIGDREMYMNCAVVNILPPGNTNNKREQVSFSSRPAMFEANIGNGCSTVEMFDVLYPNPGPDVTNGGSKTKSPIGSCGSLSSVGASGSYESS</sequence>
<gene>
    <name evidence="2" type="ORF">B0T17DRAFT_461100</name>
</gene>
<evidence type="ECO:0000313" key="3">
    <source>
        <dbReference type="Proteomes" id="UP001174934"/>
    </source>
</evidence>
<name>A0AA40CF58_9PEZI</name>
<dbReference type="Gene3D" id="2.70.50.70">
    <property type="match status" value="1"/>
</dbReference>
<feature type="compositionally biased region" description="Low complexity" evidence="1">
    <location>
        <begin position="218"/>
        <end position="235"/>
    </location>
</feature>
<evidence type="ECO:0000256" key="1">
    <source>
        <dbReference type="SAM" id="MobiDB-lite"/>
    </source>
</evidence>
<accession>A0AA40CF58</accession>
<dbReference type="PANTHER" id="PTHR36182:SF1">
    <property type="entry name" value="PROTEIN, PUTATIVE (AFU_ORTHOLOGUE AFUA_6G10930)-RELATED"/>
    <property type="match status" value="1"/>
</dbReference>
<feature type="region of interest" description="Disordered" evidence="1">
    <location>
        <begin position="206"/>
        <end position="235"/>
    </location>
</feature>
<feature type="non-terminal residue" evidence="2">
    <location>
        <position position="1"/>
    </location>
</feature>
<feature type="non-terminal residue" evidence="2">
    <location>
        <position position="235"/>
    </location>
</feature>
<keyword evidence="3" id="KW-1185">Reference proteome</keyword>
<protein>
    <submittedName>
        <fullName evidence="2">Endoglucanase</fullName>
    </submittedName>
</protein>
<dbReference type="EMBL" id="JAULSR010000001">
    <property type="protein sequence ID" value="KAK0635990.1"/>
    <property type="molecule type" value="Genomic_DNA"/>
</dbReference>
<comment type="caution">
    <text evidence="2">The sequence shown here is derived from an EMBL/GenBank/DDBJ whole genome shotgun (WGS) entry which is preliminary data.</text>
</comment>
<dbReference type="AlphaFoldDB" id="A0AA40CF58"/>
<dbReference type="PANTHER" id="PTHR36182">
    <property type="entry name" value="PROTEIN, PUTATIVE (AFU_ORTHOLOGUE AFUA_6G10930)-RELATED"/>
    <property type="match status" value="1"/>
</dbReference>